<organism evidence="2 3">
    <name type="scientific">Dactylellina haptotyla (strain CBS 200.50)</name>
    <name type="common">Nematode-trapping fungus</name>
    <name type="synonym">Monacrosporium haptotylum</name>
    <dbReference type="NCBI Taxonomy" id="1284197"/>
    <lineage>
        <taxon>Eukaryota</taxon>
        <taxon>Fungi</taxon>
        <taxon>Dikarya</taxon>
        <taxon>Ascomycota</taxon>
        <taxon>Pezizomycotina</taxon>
        <taxon>Orbiliomycetes</taxon>
        <taxon>Orbiliales</taxon>
        <taxon>Orbiliaceae</taxon>
        <taxon>Dactylellina</taxon>
    </lineage>
</organism>
<dbReference type="AlphaFoldDB" id="S8C7U9"/>
<feature type="region of interest" description="Disordered" evidence="1">
    <location>
        <begin position="272"/>
        <end position="336"/>
    </location>
</feature>
<evidence type="ECO:0000256" key="1">
    <source>
        <dbReference type="SAM" id="MobiDB-lite"/>
    </source>
</evidence>
<reference evidence="2 3" key="1">
    <citation type="journal article" date="2013" name="PLoS Genet.">
        <title>Genomic mechanisms accounting for the adaptation to parasitism in nematode-trapping fungi.</title>
        <authorList>
            <person name="Meerupati T."/>
            <person name="Andersson K.M."/>
            <person name="Friman E."/>
            <person name="Kumar D."/>
            <person name="Tunlid A."/>
            <person name="Ahren D."/>
        </authorList>
    </citation>
    <scope>NUCLEOTIDE SEQUENCE [LARGE SCALE GENOMIC DNA]</scope>
    <source>
        <strain evidence="2 3">CBS 200.50</strain>
    </source>
</reference>
<feature type="compositionally biased region" description="Polar residues" evidence="1">
    <location>
        <begin position="138"/>
        <end position="147"/>
    </location>
</feature>
<sequence>MLTPLASTANPPFASDYNIRHSHYRRVPSSQRSLSPPPPQKKQLSFKTIKNALCLPLCRNGSPKEDIVAEEPLVNKYVEISTISSEEQTRAPDGDKLPVFTRLRDWTEYQRETRLDNNGDEKSLPPRSASLPAPKTSPAFSLQSRARTASDGRLPKLQQEARSSKPVAWYDVPTFECSDAVVRKSCIPPTPPPPPPKIPLRKSVPRRHAKELKHHEATPTPLSASTRLFNTMPPGVPPKIPTSRHEKGCESTVEPSFPFTWNNRVYGYKSGSNHMRAKKRRPISHQRPPSPVGYNRQSPRLHEYHREPKTEHHRHCRKRHHRHTNTNHRRPSHHPSWRDVELEPLASTWTPGIWRVFEALHQ</sequence>
<feature type="compositionally biased region" description="Basic residues" evidence="1">
    <location>
        <begin position="311"/>
        <end position="335"/>
    </location>
</feature>
<dbReference type="OrthoDB" id="5393520at2759"/>
<feature type="compositionally biased region" description="Basic and acidic residues" evidence="1">
    <location>
        <begin position="111"/>
        <end position="124"/>
    </location>
</feature>
<gene>
    <name evidence="2" type="ORF">H072_2201</name>
</gene>
<evidence type="ECO:0000313" key="2">
    <source>
        <dbReference type="EMBL" id="EPS43812.1"/>
    </source>
</evidence>
<name>S8C7U9_DACHA</name>
<feature type="region of interest" description="Disordered" evidence="1">
    <location>
        <begin position="1"/>
        <end position="43"/>
    </location>
</feature>
<dbReference type="EMBL" id="AQGS01000064">
    <property type="protein sequence ID" value="EPS43812.1"/>
    <property type="molecule type" value="Genomic_DNA"/>
</dbReference>
<feature type="region of interest" description="Disordered" evidence="1">
    <location>
        <begin position="111"/>
        <end position="160"/>
    </location>
</feature>
<keyword evidence="3" id="KW-1185">Reference proteome</keyword>
<feature type="compositionally biased region" description="Low complexity" evidence="1">
    <location>
        <begin position="125"/>
        <end position="134"/>
    </location>
</feature>
<protein>
    <submittedName>
        <fullName evidence="2">Uncharacterized protein</fullName>
    </submittedName>
</protein>
<feature type="compositionally biased region" description="Polar residues" evidence="1">
    <location>
        <begin position="1"/>
        <end position="10"/>
    </location>
</feature>
<dbReference type="Proteomes" id="UP000015100">
    <property type="component" value="Unassembled WGS sequence"/>
</dbReference>
<accession>S8C7U9</accession>
<feature type="compositionally biased region" description="Basic residues" evidence="1">
    <location>
        <begin position="275"/>
        <end position="284"/>
    </location>
</feature>
<comment type="caution">
    <text evidence="2">The sequence shown here is derived from an EMBL/GenBank/DDBJ whole genome shotgun (WGS) entry which is preliminary data.</text>
</comment>
<dbReference type="HOGENOM" id="CLU_765085_0_0_1"/>
<feature type="compositionally biased region" description="Basic and acidic residues" evidence="1">
    <location>
        <begin position="300"/>
        <end position="310"/>
    </location>
</feature>
<reference evidence="3" key="2">
    <citation type="submission" date="2013-04" db="EMBL/GenBank/DDBJ databases">
        <title>Genomic mechanisms accounting for the adaptation to parasitism in nematode-trapping fungi.</title>
        <authorList>
            <person name="Ahren D.G."/>
        </authorList>
    </citation>
    <scope>NUCLEOTIDE SEQUENCE [LARGE SCALE GENOMIC DNA]</scope>
    <source>
        <strain evidence="3">CBS 200.50</strain>
    </source>
</reference>
<proteinExistence type="predicted"/>
<evidence type="ECO:0000313" key="3">
    <source>
        <dbReference type="Proteomes" id="UP000015100"/>
    </source>
</evidence>